<name>A0A2P5C3B0_PARAD</name>
<dbReference type="EMBL" id="JXTB01000182">
    <property type="protein sequence ID" value="PON55560.1"/>
    <property type="molecule type" value="Genomic_DNA"/>
</dbReference>
<dbReference type="AlphaFoldDB" id="A0A2P5C3B0"/>
<protein>
    <submittedName>
        <fullName evidence="1">Uncharacterized protein</fullName>
    </submittedName>
</protein>
<comment type="caution">
    <text evidence="1">The sequence shown here is derived from an EMBL/GenBank/DDBJ whole genome shotgun (WGS) entry which is preliminary data.</text>
</comment>
<accession>A0A2P5C3B0</accession>
<reference evidence="2" key="1">
    <citation type="submission" date="2016-06" db="EMBL/GenBank/DDBJ databases">
        <title>Parallel loss of symbiosis genes in relatives of nitrogen-fixing non-legume Parasponia.</title>
        <authorList>
            <person name="Van Velzen R."/>
            <person name="Holmer R."/>
            <person name="Bu F."/>
            <person name="Rutten L."/>
            <person name="Van Zeijl A."/>
            <person name="Liu W."/>
            <person name="Santuari L."/>
            <person name="Cao Q."/>
            <person name="Sharma T."/>
            <person name="Shen D."/>
            <person name="Roswanjaya Y."/>
            <person name="Wardhani T."/>
            <person name="Kalhor M.S."/>
            <person name="Jansen J."/>
            <person name="Van den Hoogen J."/>
            <person name="Gungor B."/>
            <person name="Hartog M."/>
            <person name="Hontelez J."/>
            <person name="Verver J."/>
            <person name="Yang W.-C."/>
            <person name="Schijlen E."/>
            <person name="Repin R."/>
            <person name="Schilthuizen M."/>
            <person name="Schranz E."/>
            <person name="Heidstra R."/>
            <person name="Miyata K."/>
            <person name="Fedorova E."/>
            <person name="Kohlen W."/>
            <person name="Bisseling T."/>
            <person name="Smit S."/>
            <person name="Geurts R."/>
        </authorList>
    </citation>
    <scope>NUCLEOTIDE SEQUENCE [LARGE SCALE GENOMIC DNA]</scope>
    <source>
        <strain evidence="2">cv. WU1-14</strain>
    </source>
</reference>
<sequence>MDRTANANYSDLVLLRSKMRKMHDELDMLREVIERIPAQMNEMKLEILETINKSGQTPEWHKDKGNKVAGNDNKAPSKMEEEIHAVDDGKLSLPSLTTNPLFYIFNIADFNLSSSMSIDDFKFTLYVFDDNLDIGQTLAQIGQMTLSRCYMRSMQLNGHAQGEVRGGRMGMLI</sequence>
<organism evidence="1 2">
    <name type="scientific">Parasponia andersonii</name>
    <name type="common">Sponia andersonii</name>
    <dbReference type="NCBI Taxonomy" id="3476"/>
    <lineage>
        <taxon>Eukaryota</taxon>
        <taxon>Viridiplantae</taxon>
        <taxon>Streptophyta</taxon>
        <taxon>Embryophyta</taxon>
        <taxon>Tracheophyta</taxon>
        <taxon>Spermatophyta</taxon>
        <taxon>Magnoliopsida</taxon>
        <taxon>eudicotyledons</taxon>
        <taxon>Gunneridae</taxon>
        <taxon>Pentapetalae</taxon>
        <taxon>rosids</taxon>
        <taxon>fabids</taxon>
        <taxon>Rosales</taxon>
        <taxon>Cannabaceae</taxon>
        <taxon>Parasponia</taxon>
    </lineage>
</organism>
<gene>
    <name evidence="1" type="ORF">PanWU01x14_187400</name>
</gene>
<evidence type="ECO:0000313" key="2">
    <source>
        <dbReference type="Proteomes" id="UP000237105"/>
    </source>
</evidence>
<evidence type="ECO:0000313" key="1">
    <source>
        <dbReference type="EMBL" id="PON55560.1"/>
    </source>
</evidence>
<dbReference type="Proteomes" id="UP000237105">
    <property type="component" value="Unassembled WGS sequence"/>
</dbReference>
<keyword evidence="2" id="KW-1185">Reference proteome</keyword>
<proteinExistence type="predicted"/>